<evidence type="ECO:0000313" key="1">
    <source>
        <dbReference type="EMBL" id="PZO42219.1"/>
    </source>
</evidence>
<sequence length="124" mass="13333">MTFNFHAPVGQVIAGDQTVTGDNIGTQNNYYGIDDPNTQQLANELVEILQGIVPQISDPTSEAGKEIITAAAMEEIENKPTLKDRLVAALTAGAFEAIKKIAKNDFVEVFLTAFKAGLEAKPKK</sequence>
<organism evidence="1 2">
    <name type="scientific">Pseudanabaena frigida</name>
    <dbReference type="NCBI Taxonomy" id="945775"/>
    <lineage>
        <taxon>Bacteria</taxon>
        <taxon>Bacillati</taxon>
        <taxon>Cyanobacteriota</taxon>
        <taxon>Cyanophyceae</taxon>
        <taxon>Pseudanabaenales</taxon>
        <taxon>Pseudanabaenaceae</taxon>
        <taxon>Pseudanabaena</taxon>
    </lineage>
</organism>
<dbReference type="AlphaFoldDB" id="A0A2W4WK15"/>
<accession>A0A2W4WK15</accession>
<dbReference type="Proteomes" id="UP000249467">
    <property type="component" value="Unassembled WGS sequence"/>
</dbReference>
<protein>
    <submittedName>
        <fullName evidence="1">Uncharacterized protein</fullName>
    </submittedName>
</protein>
<dbReference type="EMBL" id="QBML01000008">
    <property type="protein sequence ID" value="PZO42219.1"/>
    <property type="molecule type" value="Genomic_DNA"/>
</dbReference>
<comment type="caution">
    <text evidence="1">The sequence shown here is derived from an EMBL/GenBank/DDBJ whole genome shotgun (WGS) entry which is preliminary data.</text>
</comment>
<proteinExistence type="predicted"/>
<reference evidence="1 2" key="2">
    <citation type="submission" date="2018-06" db="EMBL/GenBank/DDBJ databases">
        <title>Metagenomic assembly of (sub)arctic Cyanobacteria and their associated microbiome from non-axenic cultures.</title>
        <authorList>
            <person name="Baurain D."/>
        </authorList>
    </citation>
    <scope>NUCLEOTIDE SEQUENCE [LARGE SCALE GENOMIC DNA]</scope>
    <source>
        <strain evidence="1">ULC066bin1</strain>
    </source>
</reference>
<gene>
    <name evidence="1" type="ORF">DCF19_08245</name>
</gene>
<name>A0A2W4WK15_9CYAN</name>
<evidence type="ECO:0000313" key="2">
    <source>
        <dbReference type="Proteomes" id="UP000249467"/>
    </source>
</evidence>
<reference evidence="1 2" key="1">
    <citation type="submission" date="2018-04" db="EMBL/GenBank/DDBJ databases">
        <authorList>
            <person name="Go L.Y."/>
            <person name="Mitchell J.A."/>
        </authorList>
    </citation>
    <scope>NUCLEOTIDE SEQUENCE [LARGE SCALE GENOMIC DNA]</scope>
    <source>
        <strain evidence="1">ULC066bin1</strain>
    </source>
</reference>